<dbReference type="RefSeq" id="XP_018225676.1">
    <property type="nucleotide sequence ID" value="XM_018370785.1"/>
</dbReference>
<feature type="transmembrane region" description="Helical" evidence="1">
    <location>
        <begin position="235"/>
        <end position="256"/>
    </location>
</feature>
<dbReference type="CDD" id="cd14939">
    <property type="entry name" value="7tmD_STE2"/>
    <property type="match status" value="1"/>
</dbReference>
<protein>
    <recommendedName>
        <fullName evidence="4">Pheromone alpha factor receptor</fullName>
    </recommendedName>
</protein>
<keyword evidence="1" id="KW-0472">Membrane</keyword>
<dbReference type="Pfam" id="PF02116">
    <property type="entry name" value="STE2"/>
    <property type="match status" value="1"/>
</dbReference>
<accession>A0A0W4ZHE5</accession>
<proteinExistence type="predicted"/>
<dbReference type="PRINTS" id="PR00250">
    <property type="entry name" value="GPCRSTE2"/>
</dbReference>
<dbReference type="Proteomes" id="UP000054454">
    <property type="component" value="Unassembled WGS sequence"/>
</dbReference>
<evidence type="ECO:0000256" key="1">
    <source>
        <dbReference type="SAM" id="Phobius"/>
    </source>
</evidence>
<feature type="transmembrane region" description="Helical" evidence="1">
    <location>
        <begin position="69"/>
        <end position="93"/>
    </location>
</feature>
<feature type="transmembrane region" description="Helical" evidence="1">
    <location>
        <begin position="201"/>
        <end position="223"/>
    </location>
</feature>
<keyword evidence="3" id="KW-1185">Reference proteome</keyword>
<dbReference type="VEuPathDB" id="FungiDB:T552_02233"/>
<dbReference type="PANTHER" id="PTHR28009:SF1">
    <property type="entry name" value="PHEROMONE ALPHA FACTOR RECEPTOR"/>
    <property type="match status" value="1"/>
</dbReference>
<dbReference type="GO" id="GO:0004932">
    <property type="term" value="F:mating-type factor pheromone receptor activity"/>
    <property type="evidence" value="ECO:0007669"/>
    <property type="project" value="InterPro"/>
</dbReference>
<evidence type="ECO:0000313" key="2">
    <source>
        <dbReference type="EMBL" id="KTW27794.1"/>
    </source>
</evidence>
<name>A0A0W4ZHE5_PNEC8</name>
<dbReference type="GO" id="GO:0038038">
    <property type="term" value="C:G protein-coupled receptor homodimeric complex"/>
    <property type="evidence" value="ECO:0007669"/>
    <property type="project" value="TreeGrafter"/>
</dbReference>
<feature type="transmembrane region" description="Helical" evidence="1">
    <location>
        <begin position="113"/>
        <end position="136"/>
    </location>
</feature>
<dbReference type="OrthoDB" id="5402633at2759"/>
<feature type="transmembrane region" description="Helical" evidence="1">
    <location>
        <begin position="148"/>
        <end position="170"/>
    </location>
</feature>
<keyword evidence="1" id="KW-0812">Transmembrane</keyword>
<dbReference type="GO" id="GO:0000750">
    <property type="term" value="P:pheromone-dependent signal transduction involved in conjugation with cellular fusion"/>
    <property type="evidence" value="ECO:0007669"/>
    <property type="project" value="TreeGrafter"/>
</dbReference>
<gene>
    <name evidence="2" type="ORF">T552_02233</name>
</gene>
<dbReference type="AlphaFoldDB" id="A0A0W4ZHE5"/>
<evidence type="ECO:0008006" key="4">
    <source>
        <dbReference type="Google" id="ProtNLM"/>
    </source>
</evidence>
<comment type="caution">
    <text evidence="2">The sequence shown here is derived from an EMBL/GenBank/DDBJ whole genome shotgun (WGS) entry which is preliminary data.</text>
</comment>
<dbReference type="EMBL" id="LFVZ01000009">
    <property type="protein sequence ID" value="KTW27794.1"/>
    <property type="molecule type" value="Genomic_DNA"/>
</dbReference>
<organism evidence="2 3">
    <name type="scientific">Pneumocystis carinii (strain B80)</name>
    <name type="common">Rat pneumocystis pneumonia agent</name>
    <name type="synonym">Pneumocystis carinii f. sp. carinii</name>
    <dbReference type="NCBI Taxonomy" id="1408658"/>
    <lineage>
        <taxon>Eukaryota</taxon>
        <taxon>Fungi</taxon>
        <taxon>Dikarya</taxon>
        <taxon>Ascomycota</taxon>
        <taxon>Taphrinomycotina</taxon>
        <taxon>Pneumocystomycetes</taxon>
        <taxon>Pneumocystaceae</taxon>
        <taxon>Pneumocystis</taxon>
    </lineage>
</organism>
<reference evidence="3" key="1">
    <citation type="journal article" date="2016" name="Nat. Commun.">
        <title>Genome analysis of three Pneumocystis species reveals adaptation mechanisms to life exclusively in mammalian hosts.</title>
        <authorList>
            <person name="Ma L."/>
            <person name="Chen Z."/>
            <person name="Huang D.W."/>
            <person name="Kutty G."/>
            <person name="Ishihara M."/>
            <person name="Wang H."/>
            <person name="Abouelleil A."/>
            <person name="Bishop L."/>
            <person name="Davey E."/>
            <person name="Deng R."/>
            <person name="Deng X."/>
            <person name="Fan L."/>
            <person name="Fantoni G."/>
            <person name="Fitzgerald M."/>
            <person name="Gogineni E."/>
            <person name="Goldberg J.M."/>
            <person name="Handley G."/>
            <person name="Hu X."/>
            <person name="Huber C."/>
            <person name="Jiao X."/>
            <person name="Jones K."/>
            <person name="Levin J.Z."/>
            <person name="Liu Y."/>
            <person name="Macdonald P."/>
            <person name="Melnikov A."/>
            <person name="Raley C."/>
            <person name="Sassi M."/>
            <person name="Sherman B.T."/>
            <person name="Song X."/>
            <person name="Sykes S."/>
            <person name="Tran B."/>
            <person name="Walsh L."/>
            <person name="Xia Y."/>
            <person name="Yang J."/>
            <person name="Young S."/>
            <person name="Zeng Q."/>
            <person name="Zheng X."/>
            <person name="Stephens R."/>
            <person name="Nusbaum C."/>
            <person name="Birren B.W."/>
            <person name="Azadi P."/>
            <person name="Lempicki R.A."/>
            <person name="Cuomo C.A."/>
            <person name="Kovacs J.A."/>
        </authorList>
    </citation>
    <scope>NUCLEOTIDE SEQUENCE [LARGE SCALE GENOMIC DNA]</scope>
    <source>
        <strain evidence="3">B80</strain>
    </source>
</reference>
<keyword evidence="1" id="KW-1133">Transmembrane helix</keyword>
<dbReference type="GeneID" id="28936988"/>
<evidence type="ECO:0000313" key="3">
    <source>
        <dbReference type="Proteomes" id="UP000054454"/>
    </source>
</evidence>
<dbReference type="InterPro" id="IPR027458">
    <property type="entry name" value="STE2_TM1-TM2_sf"/>
</dbReference>
<feature type="transmembrane region" description="Helical" evidence="1">
    <location>
        <begin position="39"/>
        <end position="57"/>
    </location>
</feature>
<dbReference type="Gene3D" id="1.10.287.920">
    <property type="entry name" value="Pheromone alpha factor receptor"/>
    <property type="match status" value="1"/>
</dbReference>
<sequence>MVFSPVNQTVLLKNSKGDTIPFLLSDFDEFSLSRAQTSMIFSAQCAMSLLLAIVLILTSKREKRKTLLFFLNIGGLITVFIRACLQCAYLSGTWVSYSVQFLGEFELLSQKDFYVSIIASCIPIFIILFIELSLLIQIRVVYATEKKLQIPLTIAFSIIIIVVIIFWILAAVQNSMAVLSQTHFGHSGLWGSPWPYTVARISFAFSIFIGCMVFIYKLLITIYRRHKMGVKEFGPLQIIFIMSCQTLIIPAILILVDFGVKITGFSSLTQALVVMSLPLSSLWASSKVENNKNNAAPTYYKDMKSIGDYSIESTPSSFTKPPYMGFRKPSYFSEYSRSPFYEEYFDDNGSKLDILVEKSLNMFQEDK</sequence>
<dbReference type="InterPro" id="IPR000366">
    <property type="entry name" value="GPCR_STE2"/>
</dbReference>
<dbReference type="PANTHER" id="PTHR28009">
    <property type="entry name" value="PHEROMONE ALPHA FACTOR RECEPTOR"/>
    <property type="match status" value="1"/>
</dbReference>